<protein>
    <submittedName>
        <fullName evidence="2">(northern house mosquito) hypothetical protein</fullName>
    </submittedName>
</protein>
<dbReference type="AlphaFoldDB" id="A0A8D8A8C8"/>
<feature type="region of interest" description="Disordered" evidence="1">
    <location>
        <begin position="1"/>
        <end position="25"/>
    </location>
</feature>
<feature type="compositionally biased region" description="Basic residues" evidence="1">
    <location>
        <begin position="1"/>
        <end position="17"/>
    </location>
</feature>
<evidence type="ECO:0000313" key="2">
    <source>
        <dbReference type="EMBL" id="CAG6451189.1"/>
    </source>
</evidence>
<reference evidence="2" key="1">
    <citation type="submission" date="2021-05" db="EMBL/GenBank/DDBJ databases">
        <authorList>
            <person name="Alioto T."/>
            <person name="Alioto T."/>
            <person name="Gomez Garrido J."/>
        </authorList>
    </citation>
    <scope>NUCLEOTIDE SEQUENCE</scope>
</reference>
<feature type="region of interest" description="Disordered" evidence="1">
    <location>
        <begin position="48"/>
        <end position="71"/>
    </location>
</feature>
<organism evidence="2">
    <name type="scientific">Culex pipiens</name>
    <name type="common">House mosquito</name>
    <dbReference type="NCBI Taxonomy" id="7175"/>
    <lineage>
        <taxon>Eukaryota</taxon>
        <taxon>Metazoa</taxon>
        <taxon>Ecdysozoa</taxon>
        <taxon>Arthropoda</taxon>
        <taxon>Hexapoda</taxon>
        <taxon>Insecta</taxon>
        <taxon>Pterygota</taxon>
        <taxon>Neoptera</taxon>
        <taxon>Endopterygota</taxon>
        <taxon>Diptera</taxon>
        <taxon>Nematocera</taxon>
        <taxon>Culicoidea</taxon>
        <taxon>Culicidae</taxon>
        <taxon>Culicinae</taxon>
        <taxon>Culicini</taxon>
        <taxon>Culex</taxon>
        <taxon>Culex</taxon>
    </lineage>
</organism>
<proteinExistence type="predicted"/>
<sequence>MRCAHWRRRQRKRRPGRSRPSGRAEGTLCLCGVRRRAGRRTPIRWSTRTRSTSTRMMTRRKRMRKKGPRVRVGKLRRTLARRCPFRSRRCRPRCLVVCGAKRRRTSKV</sequence>
<feature type="compositionally biased region" description="Basic residues" evidence="1">
    <location>
        <begin position="57"/>
        <end position="71"/>
    </location>
</feature>
<dbReference type="EMBL" id="HBUE01017858">
    <property type="protein sequence ID" value="CAG6451189.1"/>
    <property type="molecule type" value="Transcribed_RNA"/>
</dbReference>
<name>A0A8D8A8C8_CULPI</name>
<evidence type="ECO:0000256" key="1">
    <source>
        <dbReference type="SAM" id="MobiDB-lite"/>
    </source>
</evidence>
<accession>A0A8D8A8C8</accession>